<dbReference type="STRING" id="1246637.MTBBW1_1310071"/>
<dbReference type="InterPro" id="IPR036250">
    <property type="entry name" value="AcylCo_DH-like_C"/>
</dbReference>
<dbReference type="AlphaFoldDB" id="A0A1W1H7D6"/>
<evidence type="ECO:0000259" key="10">
    <source>
        <dbReference type="Pfam" id="PF00441"/>
    </source>
</evidence>
<evidence type="ECO:0000256" key="5">
    <source>
        <dbReference type="ARBA" id="ARBA00022827"/>
    </source>
</evidence>
<keyword evidence="5 9" id="KW-0274">FAD</keyword>
<evidence type="ECO:0000259" key="11">
    <source>
        <dbReference type="Pfam" id="PF02770"/>
    </source>
</evidence>
<evidence type="ECO:0000313" key="13">
    <source>
        <dbReference type="EMBL" id="SLM28373.1"/>
    </source>
</evidence>
<dbReference type="InterPro" id="IPR006089">
    <property type="entry name" value="Acyl-CoA_DH_CS"/>
</dbReference>
<comment type="subunit">
    <text evidence="3">Homotetramer.</text>
</comment>
<feature type="domain" description="Acyl-CoA oxidase/dehydrogenase middle" evidence="11">
    <location>
        <begin position="206"/>
        <end position="303"/>
    </location>
</feature>
<reference evidence="13 14" key="1">
    <citation type="submission" date="2017-03" db="EMBL/GenBank/DDBJ databases">
        <authorList>
            <person name="Afonso C.L."/>
            <person name="Miller P.J."/>
            <person name="Scott M.A."/>
            <person name="Spackman E."/>
            <person name="Goraichik I."/>
            <person name="Dimitrov K.M."/>
            <person name="Suarez D.L."/>
            <person name="Swayne D.E."/>
        </authorList>
    </citation>
    <scope>NUCLEOTIDE SEQUENCE [LARGE SCALE GENOMIC DNA]</scope>
    <source>
        <strain evidence="13">PRJEB14757</strain>
    </source>
</reference>
<dbReference type="SUPFAM" id="SSF56645">
    <property type="entry name" value="Acyl-CoA dehydrogenase NM domain-like"/>
    <property type="match status" value="1"/>
</dbReference>
<evidence type="ECO:0000313" key="14">
    <source>
        <dbReference type="Proteomes" id="UP000191931"/>
    </source>
</evidence>
<dbReference type="GO" id="GO:0003995">
    <property type="term" value="F:acyl-CoA dehydrogenase activity"/>
    <property type="evidence" value="ECO:0007669"/>
    <property type="project" value="InterPro"/>
</dbReference>
<dbReference type="Gene3D" id="1.10.540.10">
    <property type="entry name" value="Acyl-CoA dehydrogenase/oxidase, N-terminal domain"/>
    <property type="match status" value="1"/>
</dbReference>
<feature type="domain" description="Acyl-CoA dehydrogenase/oxidase C-terminal" evidence="10">
    <location>
        <begin position="315"/>
        <end position="462"/>
    </location>
</feature>
<dbReference type="GO" id="GO:0050660">
    <property type="term" value="F:flavin adenine dinucleotide binding"/>
    <property type="evidence" value="ECO:0007669"/>
    <property type="project" value="InterPro"/>
</dbReference>
<dbReference type="InterPro" id="IPR009100">
    <property type="entry name" value="AcylCoA_DH/oxidase_NM_dom_sf"/>
</dbReference>
<dbReference type="Gene3D" id="2.40.110.10">
    <property type="entry name" value="Butyryl-CoA Dehydrogenase, subunit A, domain 2"/>
    <property type="match status" value="1"/>
</dbReference>
<comment type="similarity">
    <text evidence="2 9">Belongs to the acyl-CoA dehydrogenase family.</text>
</comment>
<dbReference type="PROSITE" id="PS00072">
    <property type="entry name" value="ACYL_COA_DH_1"/>
    <property type="match status" value="1"/>
</dbReference>
<dbReference type="Gene3D" id="1.20.140.10">
    <property type="entry name" value="Butyryl-CoA Dehydrogenase, subunit A, domain 3"/>
    <property type="match status" value="1"/>
</dbReference>
<dbReference type="Pfam" id="PF00441">
    <property type="entry name" value="Acyl-CoA_dh_1"/>
    <property type="match status" value="1"/>
</dbReference>
<evidence type="ECO:0000256" key="6">
    <source>
        <dbReference type="ARBA" id="ARBA00023002"/>
    </source>
</evidence>
<dbReference type="Proteomes" id="UP000191931">
    <property type="component" value="Unassembled WGS sequence"/>
</dbReference>
<dbReference type="InterPro" id="IPR009075">
    <property type="entry name" value="AcylCo_DH/oxidase_C"/>
</dbReference>
<comment type="cofactor">
    <cofactor evidence="1 9">
        <name>FAD</name>
        <dbReference type="ChEBI" id="CHEBI:57692"/>
    </cofactor>
</comment>
<dbReference type="FunFam" id="2.40.110.10:FF:000009">
    <property type="entry name" value="Acyl-CoA dehydrogenase"/>
    <property type="match status" value="1"/>
</dbReference>
<gene>
    <name evidence="13" type="ORF">MTBBW1_1310071</name>
</gene>
<sequence length="465" mass="52237">MPSIPYLFTVEMDTIFHIRGWLNAGHDRLILDILIQTVLTKLKRSYDSLNLKNHYGGINFERIVVILRISPRNLSHYKQRRKRVNFDLTKEQEMIRREVRKFALKEIEPIAGELDENEQFSSDLTRKMGDIGLFGMFVSEKYDGQAMDYLSYIIAVEEIARIDGSQAATIAAGNSLGIGPLYYFGSEEQKKKYLPPLCRGEALWGFGLTEPTAGSDAGGSKTTAVPDGDDWIINGSKIFITNAACEMTLGVTVQAITGTRANGKPEYTCFIVEKGTPGFKAVPMHKKMMWRASNTAELYFDNVRVPKENILGKQGDGFHQMLKTLDGGRLSIGSMGLGGAQGAYDLALKYAKERKQFGQPISKFQAVAFKLADCAMEIECARNLLYKACWLRNEKRPFEKEAAMAKLYCSELMGRVANHAVQIHGGYGLMKEYNVERFYRDQKLLDIGEGTSEVQRIVISRYIGC</sequence>
<dbReference type="PROSITE" id="PS00073">
    <property type="entry name" value="ACYL_COA_DH_2"/>
    <property type="match status" value="1"/>
</dbReference>
<dbReference type="Pfam" id="PF02770">
    <property type="entry name" value="Acyl-CoA_dh_M"/>
    <property type="match status" value="1"/>
</dbReference>
<dbReference type="EMBL" id="FWEV01000037">
    <property type="protein sequence ID" value="SLM28373.1"/>
    <property type="molecule type" value="Genomic_DNA"/>
</dbReference>
<proteinExistence type="inferred from homology"/>
<name>A0A1W1H7D6_9BACT</name>
<dbReference type="PANTHER" id="PTHR43884:SF12">
    <property type="entry name" value="ISOVALERYL-COA DEHYDROGENASE, MITOCHONDRIAL-RELATED"/>
    <property type="match status" value="1"/>
</dbReference>
<feature type="domain" description="Acyl-CoA dehydrogenase/oxidase N-terminal" evidence="12">
    <location>
        <begin position="89"/>
        <end position="201"/>
    </location>
</feature>
<keyword evidence="4 9" id="KW-0285">Flavoprotein</keyword>
<dbReference type="FunFam" id="1.10.540.10:FF:000002">
    <property type="entry name" value="Acyl-CoA dehydrogenase FadE19"/>
    <property type="match status" value="1"/>
</dbReference>
<evidence type="ECO:0000256" key="4">
    <source>
        <dbReference type="ARBA" id="ARBA00022630"/>
    </source>
</evidence>
<evidence type="ECO:0000256" key="9">
    <source>
        <dbReference type="RuleBase" id="RU362125"/>
    </source>
</evidence>
<evidence type="ECO:0000256" key="2">
    <source>
        <dbReference type="ARBA" id="ARBA00009347"/>
    </source>
</evidence>
<dbReference type="InterPro" id="IPR013786">
    <property type="entry name" value="AcylCoA_DH/ox_N"/>
</dbReference>
<keyword evidence="6 9" id="KW-0560">Oxidoreductase</keyword>
<dbReference type="InterPro" id="IPR046373">
    <property type="entry name" value="Acyl-CoA_Oxase/DH_mid-dom_sf"/>
</dbReference>
<dbReference type="PANTHER" id="PTHR43884">
    <property type="entry name" value="ACYL-COA DEHYDROGENASE"/>
    <property type="match status" value="1"/>
</dbReference>
<evidence type="ECO:0000259" key="12">
    <source>
        <dbReference type="Pfam" id="PF02771"/>
    </source>
</evidence>
<evidence type="ECO:0000256" key="1">
    <source>
        <dbReference type="ARBA" id="ARBA00001974"/>
    </source>
</evidence>
<evidence type="ECO:0000256" key="3">
    <source>
        <dbReference type="ARBA" id="ARBA00011881"/>
    </source>
</evidence>
<dbReference type="Pfam" id="PF02771">
    <property type="entry name" value="Acyl-CoA_dh_N"/>
    <property type="match status" value="1"/>
</dbReference>
<organism evidence="13 14">
    <name type="scientific">Desulfamplus magnetovallimortis</name>
    <dbReference type="NCBI Taxonomy" id="1246637"/>
    <lineage>
        <taxon>Bacteria</taxon>
        <taxon>Pseudomonadati</taxon>
        <taxon>Thermodesulfobacteriota</taxon>
        <taxon>Desulfobacteria</taxon>
        <taxon>Desulfobacterales</taxon>
        <taxon>Desulfobacteraceae</taxon>
        <taxon>Desulfamplus</taxon>
    </lineage>
</organism>
<evidence type="ECO:0000256" key="8">
    <source>
        <dbReference type="ARBA" id="ARBA00067292"/>
    </source>
</evidence>
<protein>
    <recommendedName>
        <fullName evidence="8">Cyclohexane-1-carbonyl-CoA dehydrogenase</fullName>
        <ecNumber evidence="7">1.3.8.11</ecNumber>
    </recommendedName>
</protein>
<dbReference type="SUPFAM" id="SSF47203">
    <property type="entry name" value="Acyl-CoA dehydrogenase C-terminal domain-like"/>
    <property type="match status" value="1"/>
</dbReference>
<keyword evidence="14" id="KW-1185">Reference proteome</keyword>
<dbReference type="InterPro" id="IPR006091">
    <property type="entry name" value="Acyl-CoA_Oxase/DH_mid-dom"/>
</dbReference>
<dbReference type="EC" id="1.3.8.11" evidence="7"/>
<evidence type="ECO:0000256" key="7">
    <source>
        <dbReference type="ARBA" id="ARBA00066361"/>
    </source>
</evidence>
<dbReference type="FunFam" id="1.20.140.10:FF:000001">
    <property type="entry name" value="Acyl-CoA dehydrogenase"/>
    <property type="match status" value="1"/>
</dbReference>
<accession>A0A1W1H7D6</accession>
<dbReference type="InterPro" id="IPR037069">
    <property type="entry name" value="AcylCoA_DH/ox_N_sf"/>
</dbReference>